<evidence type="ECO:0000313" key="2">
    <source>
        <dbReference type="EMBL" id="RDB56585.1"/>
    </source>
</evidence>
<gene>
    <name evidence="2" type="ORF">C1880_02090</name>
</gene>
<keyword evidence="1" id="KW-0472">Membrane</keyword>
<dbReference type="RefSeq" id="WP_114620115.1">
    <property type="nucleotide sequence ID" value="NZ_PPTP01000002.1"/>
</dbReference>
<reference evidence="2 3" key="1">
    <citation type="journal article" date="2018" name="Elife">
        <title>Discovery and characterization of a prevalent human gut bacterial enzyme sufficient for the inactivation of a family of plant toxins.</title>
        <authorList>
            <person name="Koppel N."/>
            <person name="Bisanz J.E."/>
            <person name="Pandelia M.E."/>
            <person name="Turnbaugh P.J."/>
            <person name="Balskus E.P."/>
        </authorList>
    </citation>
    <scope>NUCLEOTIDE SEQUENCE [LARGE SCALE GENOMIC DNA]</scope>
    <source>
        <strain evidence="3">anaerobia AP69FAA</strain>
    </source>
</reference>
<sequence>MLDSALSSVFGTADSLVASVSTVQFLMCCVASIVLGAAVACIYMFRHKYSKNFVVTLALLPLIVQMVITLVNGNLGAGIAVMGVFNLVRFRSIPGSAKDIGSVFFAMAIGLATGMGFIALAVLFTFIVGVVNVVYVLSPFGWPQQPEKVLRVTVPEDLEFDGMFDAVLARYTAEHELTEVCTTNMGSLYQLEYQVRLAQPGIEKRLMDEVRCLNGNLKVSLSNAQVSKEVL</sequence>
<dbReference type="STRING" id="1034345.GCA_000236865_00845"/>
<evidence type="ECO:0000313" key="3">
    <source>
        <dbReference type="Proteomes" id="UP000253792"/>
    </source>
</evidence>
<protein>
    <submittedName>
        <fullName evidence="2">DUF4956 domain-containing protein</fullName>
    </submittedName>
</protein>
<feature type="transmembrane region" description="Helical" evidence="1">
    <location>
        <begin position="57"/>
        <end position="85"/>
    </location>
</feature>
<feature type="transmembrane region" description="Helical" evidence="1">
    <location>
        <begin position="105"/>
        <end position="138"/>
    </location>
</feature>
<feature type="transmembrane region" description="Helical" evidence="1">
    <location>
        <begin position="23"/>
        <end position="45"/>
    </location>
</feature>
<dbReference type="Proteomes" id="UP000253792">
    <property type="component" value="Unassembled WGS sequence"/>
</dbReference>
<name>A0A369LEL6_9ACTN</name>
<dbReference type="AlphaFoldDB" id="A0A369LEL6"/>
<keyword evidence="3" id="KW-1185">Reference proteome</keyword>
<evidence type="ECO:0000256" key="1">
    <source>
        <dbReference type="SAM" id="Phobius"/>
    </source>
</evidence>
<dbReference type="Pfam" id="PF16316">
    <property type="entry name" value="DUF4956"/>
    <property type="match status" value="1"/>
</dbReference>
<keyword evidence="1" id="KW-1133">Transmembrane helix</keyword>
<proteinExistence type="predicted"/>
<dbReference type="InterPro" id="IPR032531">
    <property type="entry name" value="DUF4956"/>
</dbReference>
<dbReference type="EMBL" id="PPTP01000002">
    <property type="protein sequence ID" value="RDB56585.1"/>
    <property type="molecule type" value="Genomic_DNA"/>
</dbReference>
<accession>A0A369LEL6</accession>
<dbReference type="OrthoDB" id="9803265at2"/>
<keyword evidence="1" id="KW-0812">Transmembrane</keyword>
<comment type="caution">
    <text evidence="2">The sequence shown here is derived from an EMBL/GenBank/DDBJ whole genome shotgun (WGS) entry which is preliminary data.</text>
</comment>
<organism evidence="2 3">
    <name type="scientific">Senegalimassilia anaerobia</name>
    <dbReference type="NCBI Taxonomy" id="1473216"/>
    <lineage>
        <taxon>Bacteria</taxon>
        <taxon>Bacillati</taxon>
        <taxon>Actinomycetota</taxon>
        <taxon>Coriobacteriia</taxon>
        <taxon>Coriobacteriales</taxon>
        <taxon>Coriobacteriaceae</taxon>
        <taxon>Senegalimassilia</taxon>
    </lineage>
</organism>